<keyword evidence="8" id="KW-1185">Reference proteome</keyword>
<dbReference type="InterPro" id="IPR003594">
    <property type="entry name" value="HATPase_dom"/>
</dbReference>
<keyword evidence="4" id="KW-0812">Transmembrane</keyword>
<dbReference type="InterPro" id="IPR011123">
    <property type="entry name" value="Y_Y_Y"/>
</dbReference>
<dbReference type="InterPro" id="IPR036890">
    <property type="entry name" value="HATPase_C_sf"/>
</dbReference>
<dbReference type="CDD" id="cd16917">
    <property type="entry name" value="HATPase_UhpB-NarQ-NarX-like"/>
    <property type="match status" value="1"/>
</dbReference>
<accession>E8X6X1</accession>
<dbReference type="SUPFAM" id="SSF55874">
    <property type="entry name" value="ATPase domain of HSP90 chaperone/DNA topoisomerase II/histidine kinase"/>
    <property type="match status" value="1"/>
</dbReference>
<dbReference type="EMBL" id="CP002482">
    <property type="protein sequence ID" value="ADW71080.1"/>
    <property type="molecule type" value="Genomic_DNA"/>
</dbReference>
<dbReference type="SMART" id="SM00387">
    <property type="entry name" value="HATPase_c"/>
    <property type="match status" value="1"/>
</dbReference>
<evidence type="ECO:0000256" key="1">
    <source>
        <dbReference type="ARBA" id="ARBA00022679"/>
    </source>
</evidence>
<dbReference type="KEGG" id="acm:AciX9_3794"/>
<evidence type="ECO:0000256" key="3">
    <source>
        <dbReference type="ARBA" id="ARBA00023012"/>
    </source>
</evidence>
<dbReference type="Pfam" id="PF02518">
    <property type="entry name" value="HATPase_c"/>
    <property type="match status" value="1"/>
</dbReference>
<dbReference type="InterPro" id="IPR050482">
    <property type="entry name" value="Sensor_HK_TwoCompSys"/>
</dbReference>
<feature type="chain" id="PRO_5003234263" evidence="5">
    <location>
        <begin position="23"/>
        <end position="982"/>
    </location>
</feature>
<sequence>MRAPSLVFFILTFAARLLYAQADDDLRHLTLSSWTTGQGLPQNFITAIDQTPDGFLWVGTRGGLARFDGLNFRTSFANEPAGIHSAVNDIAHDADGRLWITTNLGLISETHGIWQQVSLPANENGQPGRLARSHDGTLLVRLGETVWHLDPRTLHFSPVYGMPAKLRSFAEDGSGNLWLTDGEAVTEIEPGGKTSRFPLHDAGLIKVERDGRVYAGDGHHLYRFEGTGFMRMEKSGTEEFVDMTIAHDGSLWMAAGGLEGISRKTGQGLQRMSMREGLASNDVRLLFEDRDGAMWLGTISGLQLLRRGSFVSYANEGLAAVTAQYDAIFQAADRSIWTGTLQDGISVFRDGRWKTFAIKEGVRRGQVRGFAEDGAMPIVAIADYGLFRWNGRRYEKMPNVPAGYVTSPLRTADGSLWFSIVRQGLFRLRDGKLQSFGAAEGLTDTRIWCLLPDHEGGVYAGSNGGIFHFSNGQWKHEFLELHETVLTLAYNSAGELLAGTNSGLTILGHSGAKTIGRAQGLLSDPVLQLVEDAERSVWVATSAGISRITAPQMDAFRTGRSQKVIPQLFTDHDGLPSRDLLPVSHVLGLRAADGRLWFAMQRGPASGNALPEAAPVAMHDDIAIDGIGQPDETVRVRPGRHRLIFAFTAPSFDASEMIRFRYRLIGWDNAWIDAGGLREATYAGLPPGHFSFEVQAIGRGGVAGPIARIPSVDLLPFFWQTRWFVVLAAIIGIALIIEFTRRRTLLRARRMSLLFQERAAERERIAYLIHDTVIQDLIGATLYLEIAEMELAAGELDPSKPLEGLAARLRESIARSRSMVANLHATSLPEHSLLDVLRLAEAEFRLAAQPAFRVSYTGEPRAIDPLLRDEVYRVCREAIANAFRHANAQNINVHTDFEPHALAVEIVDDGLGMDETLQRIGRPGHFGLPAMRSHMERIGAAFSIESAPGKGTRVRLRTHTSSRTRVWSWLRAHGHGRLSRHS</sequence>
<dbReference type="PANTHER" id="PTHR24421:SF62">
    <property type="entry name" value="SENSORY TRANSDUCTION HISTIDINE KINASE"/>
    <property type="match status" value="1"/>
</dbReference>
<reference evidence="8" key="1">
    <citation type="submission" date="2011-01" db="EMBL/GenBank/DDBJ databases">
        <title>Complete sequence of plasmid2 of Acidobacterium sp. MP5ACTX9.</title>
        <authorList>
            <consortium name="US DOE Joint Genome Institute"/>
            <person name="Lucas S."/>
            <person name="Copeland A."/>
            <person name="Lapidus A."/>
            <person name="Cheng J.-F."/>
            <person name="Goodwin L."/>
            <person name="Pitluck S."/>
            <person name="Teshima H."/>
            <person name="Detter J.C."/>
            <person name="Han C."/>
            <person name="Tapia R."/>
            <person name="Land M."/>
            <person name="Hauser L."/>
            <person name="Kyrpides N."/>
            <person name="Ivanova N."/>
            <person name="Ovchinnikova G."/>
            <person name="Pagani I."/>
            <person name="Rawat S.R."/>
            <person name="Mannisto M."/>
            <person name="Haggblom M.M."/>
            <person name="Woyke T."/>
        </authorList>
    </citation>
    <scope>NUCLEOTIDE SEQUENCE [LARGE SCALE GENOMIC DNA]</scope>
    <source>
        <strain evidence="8">MP5ACTX9</strain>
        <plasmid evidence="8">Plasmid pACIX902</plasmid>
    </source>
</reference>
<keyword evidence="1" id="KW-0808">Transferase</keyword>
<evidence type="ECO:0000259" key="6">
    <source>
        <dbReference type="SMART" id="SM00387"/>
    </source>
</evidence>
<geneLocation type="plasmid" evidence="7 8">
    <name>pACIX902</name>
</geneLocation>
<keyword evidence="4" id="KW-1133">Transmembrane helix</keyword>
<evidence type="ECO:0000256" key="2">
    <source>
        <dbReference type="ARBA" id="ARBA00022777"/>
    </source>
</evidence>
<feature type="transmembrane region" description="Helical" evidence="4">
    <location>
        <begin position="723"/>
        <end position="740"/>
    </location>
</feature>
<feature type="domain" description="Histidine kinase/HSP90-like ATPase" evidence="6">
    <location>
        <begin position="866"/>
        <end position="974"/>
    </location>
</feature>
<dbReference type="AlphaFoldDB" id="E8X6X1"/>
<dbReference type="OrthoDB" id="9795828at2"/>
<dbReference type="InterPro" id="IPR011110">
    <property type="entry name" value="Reg_prop"/>
</dbReference>
<dbReference type="InterPro" id="IPR015943">
    <property type="entry name" value="WD40/YVTN_repeat-like_dom_sf"/>
</dbReference>
<dbReference type="PANTHER" id="PTHR24421">
    <property type="entry name" value="NITRATE/NITRITE SENSOR PROTEIN NARX-RELATED"/>
    <property type="match status" value="1"/>
</dbReference>
<keyword evidence="4" id="KW-0472">Membrane</keyword>
<dbReference type="Pfam" id="PF07494">
    <property type="entry name" value="Reg_prop"/>
    <property type="match status" value="2"/>
</dbReference>
<keyword evidence="5" id="KW-0732">Signal</keyword>
<protein>
    <submittedName>
        <fullName evidence="7">Histidine kinase</fullName>
    </submittedName>
</protein>
<keyword evidence="2 7" id="KW-0418">Kinase</keyword>
<dbReference type="Pfam" id="PF07495">
    <property type="entry name" value="Y_Y_Y"/>
    <property type="match status" value="1"/>
</dbReference>
<dbReference type="InterPro" id="IPR011712">
    <property type="entry name" value="Sig_transdc_His_kin_sub3_dim/P"/>
</dbReference>
<evidence type="ECO:0000313" key="8">
    <source>
        <dbReference type="Proteomes" id="UP000000343"/>
    </source>
</evidence>
<evidence type="ECO:0000313" key="7">
    <source>
        <dbReference type="EMBL" id="ADW71080.1"/>
    </source>
</evidence>
<dbReference type="RefSeq" id="WP_013582102.1">
    <property type="nucleotide sequence ID" value="NC_015065.1"/>
</dbReference>
<dbReference type="Gene3D" id="3.30.565.10">
    <property type="entry name" value="Histidine kinase-like ATPase, C-terminal domain"/>
    <property type="match status" value="1"/>
</dbReference>
<dbReference type="Proteomes" id="UP000000343">
    <property type="component" value="Plasmid pACIX902"/>
</dbReference>
<name>E8X6X1_GRATM</name>
<proteinExistence type="predicted"/>
<dbReference type="InterPro" id="IPR013783">
    <property type="entry name" value="Ig-like_fold"/>
</dbReference>
<dbReference type="Pfam" id="PF07730">
    <property type="entry name" value="HisKA_3"/>
    <property type="match status" value="1"/>
</dbReference>
<dbReference type="Gene3D" id="1.20.5.1930">
    <property type="match status" value="1"/>
</dbReference>
<dbReference type="HOGENOM" id="CLU_000445_28_2_0"/>
<dbReference type="Gene3D" id="2.60.40.10">
    <property type="entry name" value="Immunoglobulins"/>
    <property type="match status" value="1"/>
</dbReference>
<dbReference type="SUPFAM" id="SSF63829">
    <property type="entry name" value="Calcium-dependent phosphotriesterase"/>
    <property type="match status" value="2"/>
</dbReference>
<evidence type="ECO:0000256" key="5">
    <source>
        <dbReference type="SAM" id="SignalP"/>
    </source>
</evidence>
<organism evidence="8">
    <name type="scientific">Granulicella tundricola (strain ATCC BAA-1859 / DSM 23138 / MP5ACTX9)</name>
    <dbReference type="NCBI Taxonomy" id="1198114"/>
    <lineage>
        <taxon>Bacteria</taxon>
        <taxon>Pseudomonadati</taxon>
        <taxon>Acidobacteriota</taxon>
        <taxon>Terriglobia</taxon>
        <taxon>Terriglobales</taxon>
        <taxon>Acidobacteriaceae</taxon>
        <taxon>Granulicella</taxon>
    </lineage>
</organism>
<keyword evidence="7" id="KW-0614">Plasmid</keyword>
<dbReference type="GO" id="GO:0046983">
    <property type="term" value="F:protein dimerization activity"/>
    <property type="evidence" value="ECO:0007669"/>
    <property type="project" value="InterPro"/>
</dbReference>
<gene>
    <name evidence="7" type="ordered locus">AciX9_3794</name>
</gene>
<evidence type="ECO:0000256" key="4">
    <source>
        <dbReference type="SAM" id="Phobius"/>
    </source>
</evidence>
<dbReference type="GO" id="GO:0000155">
    <property type="term" value="F:phosphorelay sensor kinase activity"/>
    <property type="evidence" value="ECO:0007669"/>
    <property type="project" value="InterPro"/>
</dbReference>
<dbReference type="GO" id="GO:0016020">
    <property type="term" value="C:membrane"/>
    <property type="evidence" value="ECO:0007669"/>
    <property type="project" value="InterPro"/>
</dbReference>
<dbReference type="Gene3D" id="2.130.10.10">
    <property type="entry name" value="YVTN repeat-like/Quinoprotein amine dehydrogenase"/>
    <property type="match status" value="4"/>
</dbReference>
<feature type="signal peptide" evidence="5">
    <location>
        <begin position="1"/>
        <end position="22"/>
    </location>
</feature>
<keyword evidence="3" id="KW-0902">Two-component regulatory system</keyword>